<sequence>MTPSPLNPPKPSSETLPQPEVSEVSEAIPKKKQQWTIKNIRIEKQKEAALLREVSGGSDPVNVPPRDSRDRGGKKKINPQQQAVVDQAASSATQKWNSEAILGKELAISHYRPLAISTANEEHPWISYKRQYMITNYLTAPIVKYFLKSPIPTCCGSTLNKKDEKVIEENG</sequence>
<dbReference type="AlphaFoldDB" id="A0A9W6ZXE0"/>
<reference evidence="3" key="1">
    <citation type="journal article" date="2023" name="Commun. Biol.">
        <title>Genome analysis of Parmales, the sister group of diatoms, reveals the evolutionary specialization of diatoms from phago-mixotrophs to photoautotrophs.</title>
        <authorList>
            <person name="Ban H."/>
            <person name="Sato S."/>
            <person name="Yoshikawa S."/>
            <person name="Yamada K."/>
            <person name="Nakamura Y."/>
            <person name="Ichinomiya M."/>
            <person name="Sato N."/>
            <person name="Blanc-Mathieu R."/>
            <person name="Endo H."/>
            <person name="Kuwata A."/>
            <person name="Ogata H."/>
        </authorList>
    </citation>
    <scope>NUCLEOTIDE SEQUENCE [LARGE SCALE GENOMIC DNA]</scope>
</reference>
<organism evidence="2 3">
    <name type="scientific">Triparma laevis f. inornata</name>
    <dbReference type="NCBI Taxonomy" id="1714386"/>
    <lineage>
        <taxon>Eukaryota</taxon>
        <taxon>Sar</taxon>
        <taxon>Stramenopiles</taxon>
        <taxon>Ochrophyta</taxon>
        <taxon>Bolidophyceae</taxon>
        <taxon>Parmales</taxon>
        <taxon>Triparmaceae</taxon>
        <taxon>Triparma</taxon>
    </lineage>
</organism>
<proteinExistence type="predicted"/>
<evidence type="ECO:0000313" key="2">
    <source>
        <dbReference type="EMBL" id="GMH59711.1"/>
    </source>
</evidence>
<evidence type="ECO:0000313" key="3">
    <source>
        <dbReference type="Proteomes" id="UP001162640"/>
    </source>
</evidence>
<dbReference type="EMBL" id="BLQM01000073">
    <property type="protein sequence ID" value="GMH59711.1"/>
    <property type="molecule type" value="Genomic_DNA"/>
</dbReference>
<gene>
    <name evidence="2" type="ORF">TL16_g02886</name>
</gene>
<accession>A0A9W6ZXE0</accession>
<feature type="compositionally biased region" description="Pro residues" evidence="1">
    <location>
        <begin position="1"/>
        <end position="11"/>
    </location>
</feature>
<protein>
    <submittedName>
        <fullName evidence="2">Uncharacterized protein</fullName>
    </submittedName>
</protein>
<comment type="caution">
    <text evidence="2">The sequence shown here is derived from an EMBL/GenBank/DDBJ whole genome shotgun (WGS) entry which is preliminary data.</text>
</comment>
<evidence type="ECO:0000256" key="1">
    <source>
        <dbReference type="SAM" id="MobiDB-lite"/>
    </source>
</evidence>
<feature type="region of interest" description="Disordered" evidence="1">
    <location>
        <begin position="1"/>
        <end position="27"/>
    </location>
</feature>
<feature type="compositionally biased region" description="Low complexity" evidence="1">
    <location>
        <begin position="80"/>
        <end position="90"/>
    </location>
</feature>
<name>A0A9W6ZXE0_9STRA</name>
<feature type="region of interest" description="Disordered" evidence="1">
    <location>
        <begin position="51"/>
        <end position="90"/>
    </location>
</feature>
<dbReference type="Proteomes" id="UP001162640">
    <property type="component" value="Unassembled WGS sequence"/>
</dbReference>